<protein>
    <recommendedName>
        <fullName evidence="1">SnoaL-like domain-containing protein</fullName>
    </recommendedName>
</protein>
<sequence length="158" mass="18071">MYRRAIPTAIPHNPTQLLNNIRRMPMSSQSPAETWKAHAAKIPNPQHFAEEWISAWNSRSIPQILSHYSDDIEYSSPLVERVVKTPDSRFRGMATLKAYVEAGLELNPDLHFTLRNVFTGAGVIVLEYENTRKQVVAEVFEFGEGEKVRRVTSTYREA</sequence>
<keyword evidence="3" id="KW-1185">Reference proteome</keyword>
<feature type="domain" description="SnoaL-like" evidence="1">
    <location>
        <begin position="50"/>
        <end position="145"/>
    </location>
</feature>
<dbReference type="InterPro" id="IPR032710">
    <property type="entry name" value="NTF2-like_dom_sf"/>
</dbReference>
<dbReference type="EMBL" id="QEAO01000046">
    <property type="protein sequence ID" value="TPX31348.1"/>
    <property type="molecule type" value="Genomic_DNA"/>
</dbReference>
<organism evidence="2 3">
    <name type="scientific">Synchytrium microbalum</name>
    <dbReference type="NCBI Taxonomy" id="1806994"/>
    <lineage>
        <taxon>Eukaryota</taxon>
        <taxon>Fungi</taxon>
        <taxon>Fungi incertae sedis</taxon>
        <taxon>Chytridiomycota</taxon>
        <taxon>Chytridiomycota incertae sedis</taxon>
        <taxon>Chytridiomycetes</taxon>
        <taxon>Synchytriales</taxon>
        <taxon>Synchytriaceae</taxon>
        <taxon>Synchytrium</taxon>
    </lineage>
</organism>
<gene>
    <name evidence="2" type="ORF">SmJEL517_g05282</name>
</gene>
<evidence type="ECO:0000313" key="2">
    <source>
        <dbReference type="EMBL" id="TPX31348.1"/>
    </source>
</evidence>
<dbReference type="SUPFAM" id="SSF54427">
    <property type="entry name" value="NTF2-like"/>
    <property type="match status" value="1"/>
</dbReference>
<evidence type="ECO:0000259" key="1">
    <source>
        <dbReference type="Pfam" id="PF12680"/>
    </source>
</evidence>
<dbReference type="RefSeq" id="XP_031022795.1">
    <property type="nucleotide sequence ID" value="XM_031171208.1"/>
</dbReference>
<comment type="caution">
    <text evidence="2">The sequence shown here is derived from an EMBL/GenBank/DDBJ whole genome shotgun (WGS) entry which is preliminary data.</text>
</comment>
<proteinExistence type="predicted"/>
<dbReference type="InterPro" id="IPR037401">
    <property type="entry name" value="SnoaL-like"/>
</dbReference>
<name>A0A507BVX3_9FUNG</name>
<dbReference type="AlphaFoldDB" id="A0A507BVX3"/>
<dbReference type="Pfam" id="PF12680">
    <property type="entry name" value="SnoaL_2"/>
    <property type="match status" value="1"/>
</dbReference>
<dbReference type="Proteomes" id="UP000319731">
    <property type="component" value="Unassembled WGS sequence"/>
</dbReference>
<evidence type="ECO:0000313" key="3">
    <source>
        <dbReference type="Proteomes" id="UP000319731"/>
    </source>
</evidence>
<dbReference type="GeneID" id="42006505"/>
<accession>A0A507BVX3</accession>
<reference evidence="2 3" key="1">
    <citation type="journal article" date="2019" name="Sci. Rep.">
        <title>Comparative genomics of chytrid fungi reveal insights into the obligate biotrophic and pathogenic lifestyle of Synchytrium endobioticum.</title>
        <authorList>
            <person name="van de Vossenberg B.T.L.H."/>
            <person name="Warris S."/>
            <person name="Nguyen H.D.T."/>
            <person name="van Gent-Pelzer M.P.E."/>
            <person name="Joly D.L."/>
            <person name="van de Geest H.C."/>
            <person name="Bonants P.J.M."/>
            <person name="Smith D.S."/>
            <person name="Levesque C.A."/>
            <person name="van der Lee T.A.J."/>
        </authorList>
    </citation>
    <scope>NUCLEOTIDE SEQUENCE [LARGE SCALE GENOMIC DNA]</scope>
    <source>
        <strain evidence="2 3">JEL517</strain>
    </source>
</reference>
<dbReference type="OrthoDB" id="9971334at2759"/>
<dbReference type="Gene3D" id="3.10.450.50">
    <property type="match status" value="1"/>
</dbReference>